<reference evidence="2 3" key="2">
    <citation type="submission" date="2018-03" db="EMBL/GenBank/DDBJ databases">
        <authorList>
            <person name="Keele B.F."/>
        </authorList>
    </citation>
    <scope>NUCLEOTIDE SEQUENCE [LARGE SCALE GENOMIC DNA]</scope>
    <source>
        <strain evidence="2 3">CCALA 016</strain>
    </source>
</reference>
<evidence type="ECO:0000256" key="1">
    <source>
        <dbReference type="SAM" id="Phobius"/>
    </source>
</evidence>
<evidence type="ECO:0000313" key="3">
    <source>
        <dbReference type="Proteomes" id="UP000239001"/>
    </source>
</evidence>
<reference evidence="2 3" key="1">
    <citation type="submission" date="2018-03" db="EMBL/GenBank/DDBJ databases">
        <title>The ancient ancestry and fast evolution of plastids.</title>
        <authorList>
            <person name="Moore K.R."/>
            <person name="Magnabosco C."/>
            <person name="Momper L."/>
            <person name="Gold D.A."/>
            <person name="Bosak T."/>
            <person name="Fournier G.P."/>
        </authorList>
    </citation>
    <scope>NUCLEOTIDE SEQUENCE [LARGE SCALE GENOMIC DNA]</scope>
    <source>
        <strain evidence="2 3">CCALA 016</strain>
    </source>
</reference>
<keyword evidence="1" id="KW-1133">Transmembrane helix</keyword>
<dbReference type="NCBIfam" id="NF038305">
    <property type="entry name" value="HpsJ_fam"/>
    <property type="match status" value="1"/>
</dbReference>
<sequence>MNISKYTTLCLKLAGLIFILSFLLDTLTFAIPLQWQNPQWQIGFVTAIVDRGIVPMVGMALIIIASWIDSTLNISAANAKPTTFLRIFSFILASLLGLIFLLLIPIHFNNINQVKTNALEQIQKGADQGGEQIKQFLANLNSLSQNPQLLNQEIAQRTQVIESGQFQGRPLTEQQLVQLRQQRDQLQNLRDLAQKPAEFKKRREEIKNQLGTQLEERRRNAENQANIESLKQWLRICLSSLMLAIGYSVIGWLGLRAQGLMSGNLKEAKR</sequence>
<dbReference type="AlphaFoldDB" id="A0A2T1LWI9"/>
<dbReference type="Proteomes" id="UP000239001">
    <property type="component" value="Unassembled WGS sequence"/>
</dbReference>
<keyword evidence="3" id="KW-1185">Reference proteome</keyword>
<proteinExistence type="predicted"/>
<accession>A0A2T1LWI9</accession>
<dbReference type="OrthoDB" id="532366at2"/>
<protein>
    <submittedName>
        <fullName evidence="2">Uncharacterized protein</fullName>
    </submittedName>
</protein>
<organism evidence="2 3">
    <name type="scientific">Aphanothece hegewaldii CCALA 016</name>
    <dbReference type="NCBI Taxonomy" id="2107694"/>
    <lineage>
        <taxon>Bacteria</taxon>
        <taxon>Bacillati</taxon>
        <taxon>Cyanobacteriota</taxon>
        <taxon>Cyanophyceae</taxon>
        <taxon>Oscillatoriophycideae</taxon>
        <taxon>Chroococcales</taxon>
        <taxon>Aphanothecaceae</taxon>
        <taxon>Aphanothece</taxon>
    </lineage>
</organism>
<comment type="caution">
    <text evidence="2">The sequence shown here is derived from an EMBL/GenBank/DDBJ whole genome shotgun (WGS) entry which is preliminary data.</text>
</comment>
<dbReference type="EMBL" id="PXOH01000014">
    <property type="protein sequence ID" value="PSF36285.1"/>
    <property type="molecule type" value="Genomic_DNA"/>
</dbReference>
<keyword evidence="1" id="KW-0472">Membrane</keyword>
<feature type="transmembrane region" description="Helical" evidence="1">
    <location>
        <begin position="233"/>
        <end position="255"/>
    </location>
</feature>
<gene>
    <name evidence="2" type="ORF">C7H19_13850</name>
</gene>
<keyword evidence="1" id="KW-0812">Transmembrane</keyword>
<feature type="transmembrane region" description="Helical" evidence="1">
    <location>
        <begin position="54"/>
        <end position="72"/>
    </location>
</feature>
<feature type="transmembrane region" description="Helical" evidence="1">
    <location>
        <begin position="84"/>
        <end position="108"/>
    </location>
</feature>
<evidence type="ECO:0000313" key="2">
    <source>
        <dbReference type="EMBL" id="PSF36285.1"/>
    </source>
</evidence>
<dbReference type="InterPro" id="IPR047709">
    <property type="entry name" value="HpsJ-like"/>
</dbReference>
<name>A0A2T1LWI9_9CHRO</name>